<evidence type="ECO:0000313" key="3">
    <source>
        <dbReference type="Proteomes" id="UP000031366"/>
    </source>
</evidence>
<comment type="caution">
    <text evidence="2">The sequence shown here is derived from an EMBL/GenBank/DDBJ whole genome shotgun (WGS) entry which is preliminary data.</text>
</comment>
<evidence type="ECO:0000256" key="1">
    <source>
        <dbReference type="SAM" id="Phobius"/>
    </source>
</evidence>
<feature type="transmembrane region" description="Helical" evidence="1">
    <location>
        <begin position="64"/>
        <end position="82"/>
    </location>
</feature>
<feature type="transmembrane region" description="Helical" evidence="1">
    <location>
        <begin position="25"/>
        <end position="44"/>
    </location>
</feature>
<keyword evidence="3" id="KW-1185">Reference proteome</keyword>
<protein>
    <submittedName>
        <fullName evidence="2">Uncharacterized protein</fullName>
    </submittedName>
</protein>
<dbReference type="InterPro" id="IPR043993">
    <property type="entry name" value="T4SS_pilin"/>
</dbReference>
<keyword evidence="1" id="KW-1133">Transmembrane helix</keyword>
<name>A0A0C1U9R7_9CLOT</name>
<dbReference type="AlphaFoldDB" id="A0A0C1U9R7"/>
<dbReference type="EMBL" id="AYSO01000020">
    <property type="protein sequence ID" value="KIE44355.1"/>
    <property type="molecule type" value="Genomic_DNA"/>
</dbReference>
<organism evidence="2 3">
    <name type="scientific">Clostridium argentinense CDC 2741</name>
    <dbReference type="NCBI Taxonomy" id="1418104"/>
    <lineage>
        <taxon>Bacteria</taxon>
        <taxon>Bacillati</taxon>
        <taxon>Bacillota</taxon>
        <taxon>Clostridia</taxon>
        <taxon>Eubacteriales</taxon>
        <taxon>Clostridiaceae</taxon>
        <taxon>Clostridium</taxon>
    </lineage>
</organism>
<accession>A0A0C1U9R7</accession>
<dbReference type="Proteomes" id="UP000031366">
    <property type="component" value="Unassembled WGS sequence"/>
</dbReference>
<keyword evidence="1" id="KW-0472">Membrane</keyword>
<evidence type="ECO:0000313" key="2">
    <source>
        <dbReference type="EMBL" id="KIE44355.1"/>
    </source>
</evidence>
<dbReference type="RefSeq" id="WP_039637097.1">
    <property type="nucleotide sequence ID" value="NZ_AYSO01000020.1"/>
</dbReference>
<sequence length="87" mass="9694">MNFLIMASSNPFVPKITAILNDIKGWFLALVAVVTVVVILIHSFKYFQGDGSEKAEAISNIKKTVYMGGGVFFLIWFATYVVDKMKV</sequence>
<keyword evidence="1" id="KW-0812">Transmembrane</keyword>
<proteinExistence type="predicted"/>
<reference evidence="2 3" key="1">
    <citation type="journal article" date="2015" name="Infect. Genet. Evol.">
        <title>Genomic sequences of six botulinum neurotoxin-producing strains representing three clostridial species illustrate the mobility and diversity of botulinum neurotoxin genes.</title>
        <authorList>
            <person name="Smith T.J."/>
            <person name="Hill K.K."/>
            <person name="Xie G."/>
            <person name="Foley B.T."/>
            <person name="Williamson C.H."/>
            <person name="Foster J.T."/>
            <person name="Johnson S.L."/>
            <person name="Chertkov O."/>
            <person name="Teshima H."/>
            <person name="Gibbons H.S."/>
            <person name="Johnsky L.A."/>
            <person name="Karavis M.A."/>
            <person name="Smith L.A."/>
        </authorList>
    </citation>
    <scope>NUCLEOTIDE SEQUENCE [LARGE SCALE GENOMIC DNA]</scope>
    <source>
        <strain evidence="2 3">CDC 2741</strain>
    </source>
</reference>
<gene>
    <name evidence="2" type="ORF">U732_925</name>
</gene>
<dbReference type="Pfam" id="PF18895">
    <property type="entry name" value="T4SS_pilin"/>
    <property type="match status" value="1"/>
</dbReference>